<dbReference type="PROSITE" id="PS51186">
    <property type="entry name" value="GNAT"/>
    <property type="match status" value="1"/>
</dbReference>
<dbReference type="AlphaFoldDB" id="A0ABD5TGH9"/>
<dbReference type="EC" id="2.3.1.-" evidence="4"/>
<proteinExistence type="predicted"/>
<dbReference type="CDD" id="cd04301">
    <property type="entry name" value="NAT_SF"/>
    <property type="match status" value="1"/>
</dbReference>
<dbReference type="PANTHER" id="PTHR43877:SF1">
    <property type="entry name" value="ACETYLTRANSFERASE"/>
    <property type="match status" value="1"/>
</dbReference>
<dbReference type="PANTHER" id="PTHR43877">
    <property type="entry name" value="AMINOALKYLPHOSPHONATE N-ACETYLTRANSFERASE-RELATED-RELATED"/>
    <property type="match status" value="1"/>
</dbReference>
<dbReference type="InterPro" id="IPR016181">
    <property type="entry name" value="Acyl_CoA_acyltransferase"/>
</dbReference>
<dbReference type="EMBL" id="JBHSWX010000012">
    <property type="protein sequence ID" value="MFC6786545.1"/>
    <property type="molecule type" value="Genomic_DNA"/>
</dbReference>
<gene>
    <name evidence="4" type="ORF">ACFQFD_11230</name>
</gene>
<accession>A0ABD5TGH9</accession>
<dbReference type="Proteomes" id="UP001596443">
    <property type="component" value="Unassembled WGS sequence"/>
</dbReference>
<comment type="caution">
    <text evidence="4">The sequence shown here is derived from an EMBL/GenBank/DDBJ whole genome shotgun (WGS) entry which is preliminary data.</text>
</comment>
<dbReference type="GO" id="GO:0016746">
    <property type="term" value="F:acyltransferase activity"/>
    <property type="evidence" value="ECO:0007669"/>
    <property type="project" value="UniProtKB-KW"/>
</dbReference>
<name>A0ABD5TGH9_9EURY</name>
<evidence type="ECO:0000256" key="1">
    <source>
        <dbReference type="ARBA" id="ARBA00022679"/>
    </source>
</evidence>
<evidence type="ECO:0000256" key="2">
    <source>
        <dbReference type="ARBA" id="ARBA00023315"/>
    </source>
</evidence>
<dbReference type="Gene3D" id="3.40.630.30">
    <property type="match status" value="1"/>
</dbReference>
<keyword evidence="5" id="KW-1185">Reference proteome</keyword>
<organism evidence="4 5">
    <name type="scientific">Halobaculum halobium</name>
    <dbReference type="NCBI Taxonomy" id="3032281"/>
    <lineage>
        <taxon>Archaea</taxon>
        <taxon>Methanobacteriati</taxon>
        <taxon>Methanobacteriota</taxon>
        <taxon>Stenosarchaea group</taxon>
        <taxon>Halobacteria</taxon>
        <taxon>Halobacteriales</taxon>
        <taxon>Haloferacaceae</taxon>
        <taxon>Halobaculum</taxon>
    </lineage>
</organism>
<reference evidence="4 5" key="1">
    <citation type="journal article" date="2019" name="Int. J. Syst. Evol. Microbiol.">
        <title>The Global Catalogue of Microorganisms (GCM) 10K type strain sequencing project: providing services to taxonomists for standard genome sequencing and annotation.</title>
        <authorList>
            <consortium name="The Broad Institute Genomics Platform"/>
            <consortium name="The Broad Institute Genome Sequencing Center for Infectious Disease"/>
            <person name="Wu L."/>
            <person name="Ma J."/>
        </authorList>
    </citation>
    <scope>NUCLEOTIDE SEQUENCE [LARGE SCALE GENOMIC DNA]</scope>
    <source>
        <strain evidence="4 5">SYNS20</strain>
    </source>
</reference>
<evidence type="ECO:0000259" key="3">
    <source>
        <dbReference type="PROSITE" id="PS51186"/>
    </source>
</evidence>
<keyword evidence="2 4" id="KW-0012">Acyltransferase</keyword>
<dbReference type="InterPro" id="IPR000182">
    <property type="entry name" value="GNAT_dom"/>
</dbReference>
<dbReference type="SUPFAM" id="SSF55729">
    <property type="entry name" value="Acyl-CoA N-acyltransferases (Nat)"/>
    <property type="match status" value="1"/>
</dbReference>
<sequence>MACVTAAATRCSLVAATERCLDRPAPTAATDPLLVDSVGSAHVTDYVIRSASAVSASPPELAALYRAAYGPLAEIGFPSSAAETDATDVRSWLADRECWVVVDAADAPAADARSAAPAGVPVGAVQLRERPGWPCPEVCRLAVRPAHQREGLGARLLDHAEGVVADRGHDRVRLRSFTDHPFLLEWYADRGYERVGLQELDSRPFDAPVLERRL</sequence>
<protein>
    <submittedName>
        <fullName evidence="4">GNAT family N-acetyltransferase</fullName>
        <ecNumber evidence="4">2.3.1.-</ecNumber>
    </submittedName>
</protein>
<dbReference type="InterPro" id="IPR050832">
    <property type="entry name" value="Bact_Acetyltransf"/>
</dbReference>
<evidence type="ECO:0000313" key="5">
    <source>
        <dbReference type="Proteomes" id="UP001596443"/>
    </source>
</evidence>
<dbReference type="Pfam" id="PF00583">
    <property type="entry name" value="Acetyltransf_1"/>
    <property type="match status" value="1"/>
</dbReference>
<keyword evidence="1 4" id="KW-0808">Transferase</keyword>
<dbReference type="RefSeq" id="WP_390241570.1">
    <property type="nucleotide sequence ID" value="NZ_JBHSXB010000012.1"/>
</dbReference>
<feature type="domain" description="N-acetyltransferase" evidence="3">
    <location>
        <begin position="46"/>
        <end position="214"/>
    </location>
</feature>
<evidence type="ECO:0000313" key="4">
    <source>
        <dbReference type="EMBL" id="MFC6786545.1"/>
    </source>
</evidence>